<evidence type="ECO:0000256" key="1">
    <source>
        <dbReference type="ARBA" id="ARBA00022679"/>
    </source>
</evidence>
<dbReference type="SUPFAM" id="SSF69593">
    <property type="entry name" value="Glycerol-3-phosphate (1)-acyltransferase"/>
    <property type="match status" value="1"/>
</dbReference>
<dbReference type="InterPro" id="IPR002123">
    <property type="entry name" value="Plipid/glycerol_acylTrfase"/>
</dbReference>
<protein>
    <submittedName>
        <fullName evidence="4">1-acyl-sn-glycerol-3-phosphate acyltransferase</fullName>
    </submittedName>
</protein>
<sequence>MNLYVFGRGLCRSFFSTTYRVETTGLENIPKEGPVLLCSNHIHNFDPPFLGSYVPRKVHYMAKAELFKVPLLGRMITAVGAFPVKRGAGDKQALKLGLKILKEGEALGLFPEGTRSKDGKLGKGLAGAGFFALRTDAVVIPCAIIGSYKPFSKLRVIYGEPLEMESLRAAKASSGEVTDYIMKAIAELLHKHK</sequence>
<dbReference type="GO" id="GO:0016746">
    <property type="term" value="F:acyltransferase activity"/>
    <property type="evidence" value="ECO:0007669"/>
    <property type="project" value="UniProtKB-KW"/>
</dbReference>
<keyword evidence="1" id="KW-0808">Transferase</keyword>
<dbReference type="SMART" id="SM00563">
    <property type="entry name" value="PlsC"/>
    <property type="match status" value="1"/>
</dbReference>
<evidence type="ECO:0000313" key="5">
    <source>
        <dbReference type="Proteomes" id="UP001148125"/>
    </source>
</evidence>
<keyword evidence="5" id="KW-1185">Reference proteome</keyword>
<dbReference type="Pfam" id="PF01553">
    <property type="entry name" value="Acyltransferase"/>
    <property type="match status" value="1"/>
</dbReference>
<dbReference type="PANTHER" id="PTHR10434">
    <property type="entry name" value="1-ACYL-SN-GLYCEROL-3-PHOSPHATE ACYLTRANSFERASE"/>
    <property type="match status" value="1"/>
</dbReference>
<proteinExistence type="predicted"/>
<organism evidence="4 5">
    <name type="scientific">Alkalihalobacterium chitinilyticum</name>
    <dbReference type="NCBI Taxonomy" id="2980103"/>
    <lineage>
        <taxon>Bacteria</taxon>
        <taxon>Bacillati</taxon>
        <taxon>Bacillota</taxon>
        <taxon>Bacilli</taxon>
        <taxon>Bacillales</taxon>
        <taxon>Bacillaceae</taxon>
        <taxon>Alkalihalobacterium</taxon>
    </lineage>
</organism>
<dbReference type="Proteomes" id="UP001148125">
    <property type="component" value="Unassembled WGS sequence"/>
</dbReference>
<evidence type="ECO:0000259" key="3">
    <source>
        <dbReference type="SMART" id="SM00563"/>
    </source>
</evidence>
<gene>
    <name evidence="4" type="ORF">N7Z68_00935</name>
</gene>
<dbReference type="RefSeq" id="WP_275116576.1">
    <property type="nucleotide sequence ID" value="NZ_JAOTPO010000001.1"/>
</dbReference>
<keyword evidence="2 4" id="KW-0012">Acyltransferase</keyword>
<dbReference type="EMBL" id="JAOTPO010000001">
    <property type="protein sequence ID" value="MDE5411946.1"/>
    <property type="molecule type" value="Genomic_DNA"/>
</dbReference>
<name>A0ABT5VA12_9BACI</name>
<dbReference type="PANTHER" id="PTHR10434:SF11">
    <property type="entry name" value="1-ACYL-SN-GLYCEROL-3-PHOSPHATE ACYLTRANSFERASE"/>
    <property type="match status" value="1"/>
</dbReference>
<feature type="domain" description="Phospholipid/glycerol acyltransferase" evidence="3">
    <location>
        <begin position="35"/>
        <end position="147"/>
    </location>
</feature>
<evidence type="ECO:0000313" key="4">
    <source>
        <dbReference type="EMBL" id="MDE5411946.1"/>
    </source>
</evidence>
<accession>A0ABT5VA12</accession>
<evidence type="ECO:0000256" key="2">
    <source>
        <dbReference type="ARBA" id="ARBA00023315"/>
    </source>
</evidence>
<dbReference type="CDD" id="cd07989">
    <property type="entry name" value="LPLAT_AGPAT-like"/>
    <property type="match status" value="1"/>
</dbReference>
<reference evidence="4" key="1">
    <citation type="submission" date="2024-05" db="EMBL/GenBank/DDBJ databases">
        <title>Alkalihalobacillus sp. strain MEB203 novel alkaliphilic bacterium from Lonar Lake, India.</title>
        <authorList>
            <person name="Joshi A."/>
            <person name="Thite S."/>
            <person name="Mengade P."/>
        </authorList>
    </citation>
    <scope>NUCLEOTIDE SEQUENCE</scope>
    <source>
        <strain evidence="4">MEB 203</strain>
    </source>
</reference>
<comment type="caution">
    <text evidence="4">The sequence shown here is derived from an EMBL/GenBank/DDBJ whole genome shotgun (WGS) entry which is preliminary data.</text>
</comment>